<name>A0A1F5SW45_9BACT</name>
<dbReference type="InterPro" id="IPR000462">
    <property type="entry name" value="CDP-OH_P_trans"/>
</dbReference>
<dbReference type="InterPro" id="IPR050324">
    <property type="entry name" value="CDP-alcohol_PTase-I"/>
</dbReference>
<evidence type="ECO:0000256" key="7">
    <source>
        <dbReference type="ARBA" id="ARBA00023098"/>
    </source>
</evidence>
<evidence type="ECO:0000256" key="4">
    <source>
        <dbReference type="ARBA" id="ARBA00022679"/>
    </source>
</evidence>
<dbReference type="STRING" id="1798002.A2478_00585"/>
<keyword evidence="6 12" id="KW-1133">Transmembrane helix</keyword>
<evidence type="ECO:0000256" key="3">
    <source>
        <dbReference type="ARBA" id="ARBA00022516"/>
    </source>
</evidence>
<evidence type="ECO:0000256" key="10">
    <source>
        <dbReference type="ARBA" id="ARBA00023264"/>
    </source>
</evidence>
<feature type="transmembrane region" description="Helical" evidence="12">
    <location>
        <begin position="174"/>
        <end position="193"/>
    </location>
</feature>
<evidence type="ECO:0000256" key="9">
    <source>
        <dbReference type="ARBA" id="ARBA00023209"/>
    </source>
</evidence>
<evidence type="ECO:0000313" key="13">
    <source>
        <dbReference type="EMBL" id="OGF30930.1"/>
    </source>
</evidence>
<evidence type="ECO:0000256" key="12">
    <source>
        <dbReference type="SAM" id="Phobius"/>
    </source>
</evidence>
<feature type="transmembrane region" description="Helical" evidence="12">
    <location>
        <begin position="199"/>
        <end position="216"/>
    </location>
</feature>
<keyword evidence="9" id="KW-0594">Phospholipid biosynthesis</keyword>
<dbReference type="GO" id="GO:0016020">
    <property type="term" value="C:membrane"/>
    <property type="evidence" value="ECO:0007669"/>
    <property type="project" value="UniProtKB-SubCell"/>
</dbReference>
<protein>
    <recommendedName>
        <fullName evidence="15">CDP-diacylglycerol--glycerol-3-phosphate 3-phosphatidyltransferase</fullName>
    </recommendedName>
</protein>
<dbReference type="EMBL" id="MFGJ01000008">
    <property type="protein sequence ID" value="OGF30930.1"/>
    <property type="molecule type" value="Genomic_DNA"/>
</dbReference>
<evidence type="ECO:0008006" key="15">
    <source>
        <dbReference type="Google" id="ProtNLM"/>
    </source>
</evidence>
<comment type="similarity">
    <text evidence="2 11">Belongs to the CDP-alcohol phosphatidyltransferase class-I family.</text>
</comment>
<dbReference type="InterPro" id="IPR043130">
    <property type="entry name" value="CDP-OH_PTrfase_TM_dom"/>
</dbReference>
<keyword evidence="4 11" id="KW-0808">Transferase</keyword>
<accession>A0A1F5SW45</accession>
<keyword evidence="8 12" id="KW-0472">Membrane</keyword>
<evidence type="ECO:0000256" key="8">
    <source>
        <dbReference type="ARBA" id="ARBA00023136"/>
    </source>
</evidence>
<dbReference type="InterPro" id="IPR048254">
    <property type="entry name" value="CDP_ALCOHOL_P_TRANSF_CS"/>
</dbReference>
<keyword evidence="10" id="KW-1208">Phospholipid metabolism</keyword>
<dbReference type="Pfam" id="PF01066">
    <property type="entry name" value="CDP-OH_P_transf"/>
    <property type="match status" value="1"/>
</dbReference>
<evidence type="ECO:0000313" key="14">
    <source>
        <dbReference type="Proteomes" id="UP000179001"/>
    </source>
</evidence>
<evidence type="ECO:0000256" key="2">
    <source>
        <dbReference type="ARBA" id="ARBA00010441"/>
    </source>
</evidence>
<comment type="subcellular location">
    <subcellularLocation>
        <location evidence="1">Membrane</location>
        <topology evidence="1">Multi-pass membrane protein</topology>
    </subcellularLocation>
</comment>
<keyword evidence="3" id="KW-0444">Lipid biosynthesis</keyword>
<gene>
    <name evidence="13" type="ORF">A2478_00585</name>
</gene>
<organism evidence="13 14">
    <name type="scientific">Candidatus Falkowbacteria bacterium RIFOXYC2_FULL_36_12</name>
    <dbReference type="NCBI Taxonomy" id="1798002"/>
    <lineage>
        <taxon>Bacteria</taxon>
        <taxon>Candidatus Falkowiibacteriota</taxon>
    </lineage>
</organism>
<comment type="caution">
    <text evidence="13">The sequence shown here is derived from an EMBL/GenBank/DDBJ whole genome shotgun (WGS) entry which is preliminary data.</text>
</comment>
<dbReference type="Proteomes" id="UP000179001">
    <property type="component" value="Unassembled WGS sequence"/>
</dbReference>
<dbReference type="PANTHER" id="PTHR14269">
    <property type="entry name" value="CDP-DIACYLGLYCEROL--GLYCEROL-3-PHOSPHATE 3-PHOSPHATIDYLTRANSFERASE-RELATED"/>
    <property type="match status" value="1"/>
</dbReference>
<dbReference type="AlphaFoldDB" id="A0A1F5SW45"/>
<dbReference type="GO" id="GO:0016780">
    <property type="term" value="F:phosphotransferase activity, for other substituted phosphate groups"/>
    <property type="evidence" value="ECO:0007669"/>
    <property type="project" value="InterPro"/>
</dbReference>
<evidence type="ECO:0000256" key="6">
    <source>
        <dbReference type="ARBA" id="ARBA00022989"/>
    </source>
</evidence>
<reference evidence="13 14" key="1">
    <citation type="journal article" date="2016" name="Nat. Commun.">
        <title>Thousands of microbial genomes shed light on interconnected biogeochemical processes in an aquifer system.</title>
        <authorList>
            <person name="Anantharaman K."/>
            <person name="Brown C.T."/>
            <person name="Hug L.A."/>
            <person name="Sharon I."/>
            <person name="Castelle C.J."/>
            <person name="Probst A.J."/>
            <person name="Thomas B.C."/>
            <person name="Singh A."/>
            <person name="Wilkins M.J."/>
            <person name="Karaoz U."/>
            <person name="Brodie E.L."/>
            <person name="Williams K.H."/>
            <person name="Hubbard S.S."/>
            <person name="Banfield J.F."/>
        </authorList>
    </citation>
    <scope>NUCLEOTIDE SEQUENCE [LARGE SCALE GENOMIC DNA]</scope>
</reference>
<dbReference type="GO" id="GO:0046474">
    <property type="term" value="P:glycerophospholipid biosynthetic process"/>
    <property type="evidence" value="ECO:0007669"/>
    <property type="project" value="TreeGrafter"/>
</dbReference>
<evidence type="ECO:0000256" key="1">
    <source>
        <dbReference type="ARBA" id="ARBA00004141"/>
    </source>
</evidence>
<dbReference type="PROSITE" id="PS00379">
    <property type="entry name" value="CDP_ALCOHOL_P_TRANSF"/>
    <property type="match status" value="1"/>
</dbReference>
<keyword evidence="7" id="KW-0443">Lipid metabolism</keyword>
<sequence>MDLIGQQKINNKIHRFYLCVKNKFMKVKAKSFFEDVFDPFCKLFFPIIPKWLTPNMLSTTRLIGVPFLVYVLWDEQYVLGLILFIILALTDMFDGALARGRNQITELGKVLDPVADKLLIGSAILIILLKINLPLAVLVVGLDAIIILLGLIMKASGSKLDIKANVWGKIKLNLQVGGIALVFLGLLLSLPILIVVAQWVLWLAVVFAILSIISGGL</sequence>
<evidence type="ECO:0000256" key="5">
    <source>
        <dbReference type="ARBA" id="ARBA00022692"/>
    </source>
</evidence>
<proteinExistence type="inferred from homology"/>
<dbReference type="Gene3D" id="1.20.120.1760">
    <property type="match status" value="1"/>
</dbReference>
<evidence type="ECO:0000256" key="11">
    <source>
        <dbReference type="RuleBase" id="RU003750"/>
    </source>
</evidence>
<feature type="transmembrane region" description="Helical" evidence="12">
    <location>
        <begin position="110"/>
        <end position="129"/>
    </location>
</feature>
<keyword evidence="5 12" id="KW-0812">Transmembrane</keyword>
<dbReference type="PANTHER" id="PTHR14269:SF11">
    <property type="entry name" value="CDP-DIACYLGLYCEROL--GLYCEROL-3-PHOSPHATE 3-PHOSPHATIDYLTRANSFERASE"/>
    <property type="match status" value="1"/>
</dbReference>